<dbReference type="SUPFAM" id="SSF51126">
    <property type="entry name" value="Pectin lyase-like"/>
    <property type="match status" value="1"/>
</dbReference>
<dbReference type="SMART" id="SM00710">
    <property type="entry name" value="PbH1"/>
    <property type="match status" value="5"/>
</dbReference>
<dbReference type="InterPro" id="IPR001119">
    <property type="entry name" value="SLH_dom"/>
</dbReference>
<reference evidence="2 3" key="1">
    <citation type="submission" date="2016-11" db="EMBL/GenBank/DDBJ databases">
        <title>Draft Genome Sequences of Nine Cyanobacterial Strains from Diverse Habitats.</title>
        <authorList>
            <person name="Zhu T."/>
            <person name="Hou S."/>
            <person name="Lu X."/>
            <person name="Hess W.R."/>
        </authorList>
    </citation>
    <scope>NUCLEOTIDE SEQUENCE [LARGE SCALE GENOMIC DNA]</scope>
    <source>
        <strain evidence="2 3">IAM M-71</strain>
    </source>
</reference>
<dbReference type="NCBIfam" id="TIGR03804">
    <property type="entry name" value="para_beta_helix"/>
    <property type="match status" value="2"/>
</dbReference>
<proteinExistence type="predicted"/>
<dbReference type="RefSeq" id="WP_073595006.1">
    <property type="nucleotide sequence ID" value="NZ_MRCE01000018.1"/>
</dbReference>
<feature type="domain" description="SLH" evidence="1">
    <location>
        <begin position="366"/>
        <end position="429"/>
    </location>
</feature>
<dbReference type="Gene3D" id="2.160.20.10">
    <property type="entry name" value="Single-stranded right-handed beta-helix, Pectin lyase-like"/>
    <property type="match status" value="1"/>
</dbReference>
<feature type="domain" description="SLH" evidence="1">
    <location>
        <begin position="430"/>
        <end position="487"/>
    </location>
</feature>
<dbReference type="Proteomes" id="UP000185860">
    <property type="component" value="Unassembled WGS sequence"/>
</dbReference>
<evidence type="ECO:0000259" key="1">
    <source>
        <dbReference type="PROSITE" id="PS51272"/>
    </source>
</evidence>
<dbReference type="InterPro" id="IPR022441">
    <property type="entry name" value="Para_beta_helix_rpt-2"/>
</dbReference>
<dbReference type="Pfam" id="PF07602">
    <property type="entry name" value="DUF1565"/>
    <property type="match status" value="1"/>
</dbReference>
<dbReference type="EMBL" id="MRCE01000018">
    <property type="protein sequence ID" value="OKH36011.1"/>
    <property type="molecule type" value="Genomic_DNA"/>
</dbReference>
<name>A0A1U7IG20_9CYAN</name>
<dbReference type="InterPro" id="IPR012334">
    <property type="entry name" value="Pectin_lyas_fold"/>
</dbReference>
<dbReference type="InterPro" id="IPR011459">
    <property type="entry name" value="DUF1565"/>
</dbReference>
<gene>
    <name evidence="2" type="ORF">NIES2119_18620</name>
</gene>
<dbReference type="Pfam" id="PF00395">
    <property type="entry name" value="SLH"/>
    <property type="match status" value="3"/>
</dbReference>
<dbReference type="InterPro" id="IPR007742">
    <property type="entry name" value="NosD_dom"/>
</dbReference>
<accession>A0A1U7IG20</accession>
<evidence type="ECO:0000313" key="3">
    <source>
        <dbReference type="Proteomes" id="UP000185860"/>
    </source>
</evidence>
<dbReference type="STRING" id="454136.NIES2119_18620"/>
<dbReference type="InterPro" id="IPR051465">
    <property type="entry name" value="Cell_Envelope_Struct_Comp"/>
</dbReference>
<sequence length="570" mass="60154">MSKRLASHLHQVTILNHNFPKPIQTAKTLKAGLAALLLSTSTGLILLPTEANSQLISQPTIQAPAPATANIIYVNPQTGNDSAGAGNQATPYRTITFALQQAQPGTVIQLAPGSYTAQTGEVFPLTVQSGVILRGDDSTRGQNIAIVGGGKYLSPTFAGQNATILAESQSEIRGVTVTNPNKRGTGIWIESSNPTIANSTFSDSKREGIFITGDANPKIENNLFTRNDGNGISVARAAKGQILRNQFQSTGFGIAVGGTSSPLIAENRILQNTDGIYINDNARPVLRNNLIQNNARAGIVVTINAQPDLGTDTEAGNNIIRNNAKFDLQNATSTVTILAIGNDINRSRISGRVNFVAATVKPPTGGTNAAFADIEGHWAKPYIEALAAKGILTGYEDGTFRPSEPVNRAQFAVIIQKAFAPTPQRPSMTFADVKNNFWAFSAIQAAYRGGFLSGEGRSFRPLQPITRVQALVALATGLKLPSGNPTILAFYKDAAQIPSYAASAVAAATSQKLVVNYPEQTQLNPNQVVTRADLAAFVYQAMVNSGRAEAIASPYVVTVSSNTPSEAGGQ</sequence>
<organism evidence="2 3">
    <name type="scientific">[Phormidium ambiguum] IAM M-71</name>
    <dbReference type="NCBI Taxonomy" id="454136"/>
    <lineage>
        <taxon>Bacteria</taxon>
        <taxon>Bacillati</taxon>
        <taxon>Cyanobacteriota</taxon>
        <taxon>Cyanophyceae</taxon>
        <taxon>Oscillatoriophycideae</taxon>
        <taxon>Aerosakkonematales</taxon>
        <taxon>Aerosakkonemataceae</taxon>
        <taxon>Floridanema</taxon>
    </lineage>
</organism>
<dbReference type="AlphaFoldDB" id="A0A1U7IG20"/>
<feature type="domain" description="SLH" evidence="1">
    <location>
        <begin position="488"/>
        <end position="552"/>
    </location>
</feature>
<protein>
    <recommendedName>
        <fullName evidence="1">SLH domain-containing protein</fullName>
    </recommendedName>
</protein>
<dbReference type="PROSITE" id="PS51272">
    <property type="entry name" value="SLH"/>
    <property type="match status" value="3"/>
</dbReference>
<dbReference type="InterPro" id="IPR011050">
    <property type="entry name" value="Pectin_lyase_fold/virulence"/>
</dbReference>
<dbReference type="Pfam" id="PF05048">
    <property type="entry name" value="NosD"/>
    <property type="match status" value="1"/>
</dbReference>
<dbReference type="OrthoDB" id="9759810at2"/>
<dbReference type="InterPro" id="IPR006626">
    <property type="entry name" value="PbH1"/>
</dbReference>
<dbReference type="PANTHER" id="PTHR43308">
    <property type="entry name" value="OUTER MEMBRANE PROTEIN ALPHA-RELATED"/>
    <property type="match status" value="1"/>
</dbReference>
<comment type="caution">
    <text evidence="2">The sequence shown here is derived from an EMBL/GenBank/DDBJ whole genome shotgun (WGS) entry which is preliminary data.</text>
</comment>
<evidence type="ECO:0000313" key="2">
    <source>
        <dbReference type="EMBL" id="OKH36011.1"/>
    </source>
</evidence>
<dbReference type="PANTHER" id="PTHR43308:SF5">
    <property type="entry name" value="S-LAYER PROTEIN _ PEPTIDOGLYCAN ENDO-BETA-N-ACETYLGLUCOSAMINIDASE"/>
    <property type="match status" value="1"/>
</dbReference>